<sequence>MPQTLHGESLPPAPSDLEARLVDHVDFSPEVLASRSRARASVRRNEIGMFKNGDHIAEDGSDVWAELSVAAIAAKARQVVLRLDAINEREIRERLLERFQQAIEDSGAIPPEDDEEREQALDRVLISHPRLLREAYRRARLEQVRDTAFNLPGEIVSDAPLEPAERNAYGVFPAGMNEDERRVARMLDQNEKVRWWHRNPSGPNRPDALGLYRWDEGEGFFPDFVVAIEGRETPDHVALLEVKGAHLWGAGKEPEKAKAVHVDYGRVVMVGRQRGASDYQFLRESHGRLEEVATFDVSPMRYE</sequence>
<organism evidence="1 2">
    <name type="scientific">Salinicola acroporae</name>
    <dbReference type="NCBI Taxonomy" id="1541440"/>
    <lineage>
        <taxon>Bacteria</taxon>
        <taxon>Pseudomonadati</taxon>
        <taxon>Pseudomonadota</taxon>
        <taxon>Gammaproteobacteria</taxon>
        <taxon>Oceanospirillales</taxon>
        <taxon>Halomonadaceae</taxon>
        <taxon>Salinicola</taxon>
    </lineage>
</organism>
<dbReference type="Proteomes" id="UP001162135">
    <property type="component" value="Unassembled WGS sequence"/>
</dbReference>
<gene>
    <name evidence="1" type="ORF">CUR86_04890</name>
</gene>
<dbReference type="EMBL" id="PGFS01000001">
    <property type="protein sequence ID" value="MDH4571869.1"/>
    <property type="molecule type" value="Genomic_DNA"/>
</dbReference>
<accession>A0ABT6I2G0</accession>
<evidence type="ECO:0000313" key="2">
    <source>
        <dbReference type="Proteomes" id="UP001162135"/>
    </source>
</evidence>
<name>A0ABT6I2G0_9GAMM</name>
<keyword evidence="2" id="KW-1185">Reference proteome</keyword>
<reference evidence="1" key="2">
    <citation type="submission" date="2017-11" db="EMBL/GenBank/DDBJ databases">
        <authorList>
            <person name="Das S.K."/>
        </authorList>
    </citation>
    <scope>NUCLEOTIDE SEQUENCE</scope>
    <source>
        <strain evidence="1">S4-41</strain>
    </source>
</reference>
<evidence type="ECO:0008006" key="3">
    <source>
        <dbReference type="Google" id="ProtNLM"/>
    </source>
</evidence>
<reference evidence="1" key="1">
    <citation type="journal article" date="2015" name="Antonie Van Leeuwenhoek">
        <title>Comparative 16S rRNA signatures and multilocus sequence analysis for the genus Salinicola and description of Salinicola acroporae sp. nov., isolated from coral Acropora digitifera.</title>
        <authorList>
            <person name="Lepcha R.T."/>
            <person name="Poddar A."/>
            <person name="Schumann P."/>
            <person name="Das S.K."/>
        </authorList>
    </citation>
    <scope>NUCLEOTIDE SEQUENCE</scope>
    <source>
        <strain evidence="1">S4-41</strain>
    </source>
</reference>
<comment type="caution">
    <text evidence="1">The sequence shown here is derived from an EMBL/GenBank/DDBJ whole genome shotgun (WGS) entry which is preliminary data.</text>
</comment>
<protein>
    <recommendedName>
        <fullName evidence="3">Protein NO VEIN C-terminal domain-containing protein</fullName>
    </recommendedName>
</protein>
<evidence type="ECO:0000313" key="1">
    <source>
        <dbReference type="EMBL" id="MDH4571869.1"/>
    </source>
</evidence>
<proteinExistence type="predicted"/>